<accession>A0A853CDB4</accession>
<dbReference type="AlphaFoldDB" id="A0A853CDB4"/>
<keyword evidence="1" id="KW-0472">Membrane</keyword>
<name>A0A853CDB4_9ACTN</name>
<evidence type="ECO:0000256" key="1">
    <source>
        <dbReference type="SAM" id="Phobius"/>
    </source>
</evidence>
<keyword evidence="3" id="KW-1185">Reference proteome</keyword>
<evidence type="ECO:0000313" key="3">
    <source>
        <dbReference type="Proteomes" id="UP000541969"/>
    </source>
</evidence>
<reference evidence="2 3" key="1">
    <citation type="submission" date="2020-07" db="EMBL/GenBank/DDBJ databases">
        <title>Sequencing the genomes of 1000 actinobacteria strains.</title>
        <authorList>
            <person name="Klenk H.-P."/>
        </authorList>
    </citation>
    <scope>NUCLEOTIDE SEQUENCE [LARGE SCALE GENOMIC DNA]</scope>
    <source>
        <strain evidence="2 3">DSM 104001</strain>
    </source>
</reference>
<sequence length="208" mass="21707">MRTRTSDPPGHDALLRGLITGSVAVVIAGCAAQLVDYGLGLGLDALDSSQDGGIFGAVGDVAAASAAGAAWLLLVRRRPVLPAAVVLPPLLTFLALDKVVRLHDQVPHYLLLYAPVLAGAAVCLIGLIRRMPRESARTAAVGLGLLVFSFGLHVVGERLLLDLGLADSGWARQLKAVVKHGAEVQGWWLLAIGLARPVLGRRGSRAEV</sequence>
<feature type="transmembrane region" description="Helical" evidence="1">
    <location>
        <begin position="108"/>
        <end position="127"/>
    </location>
</feature>
<organism evidence="2 3">
    <name type="scientific">Petropleomorpha daqingensis</name>
    <dbReference type="NCBI Taxonomy" id="2026353"/>
    <lineage>
        <taxon>Bacteria</taxon>
        <taxon>Bacillati</taxon>
        <taxon>Actinomycetota</taxon>
        <taxon>Actinomycetes</taxon>
        <taxon>Geodermatophilales</taxon>
        <taxon>Geodermatophilaceae</taxon>
        <taxon>Petropleomorpha</taxon>
    </lineage>
</organism>
<proteinExistence type="predicted"/>
<protein>
    <recommendedName>
        <fullName evidence="4">YhhN-like protein</fullName>
    </recommendedName>
</protein>
<keyword evidence="1" id="KW-1133">Transmembrane helix</keyword>
<comment type="caution">
    <text evidence="2">The sequence shown here is derived from an EMBL/GenBank/DDBJ whole genome shotgun (WGS) entry which is preliminary data.</text>
</comment>
<feature type="transmembrane region" description="Helical" evidence="1">
    <location>
        <begin position="80"/>
        <end position="96"/>
    </location>
</feature>
<feature type="transmembrane region" description="Helical" evidence="1">
    <location>
        <begin position="139"/>
        <end position="156"/>
    </location>
</feature>
<gene>
    <name evidence="2" type="ORF">GGQ55_002128</name>
</gene>
<feature type="transmembrane region" description="Helical" evidence="1">
    <location>
        <begin position="12"/>
        <end position="34"/>
    </location>
</feature>
<feature type="transmembrane region" description="Helical" evidence="1">
    <location>
        <begin position="54"/>
        <end position="73"/>
    </location>
</feature>
<dbReference type="RefSeq" id="WP_179716548.1">
    <property type="nucleotide sequence ID" value="NZ_JACBZT010000001.1"/>
</dbReference>
<dbReference type="Proteomes" id="UP000541969">
    <property type="component" value="Unassembled WGS sequence"/>
</dbReference>
<dbReference type="PROSITE" id="PS51257">
    <property type="entry name" value="PROKAR_LIPOPROTEIN"/>
    <property type="match status" value="1"/>
</dbReference>
<evidence type="ECO:0000313" key="2">
    <source>
        <dbReference type="EMBL" id="NYJ05850.1"/>
    </source>
</evidence>
<dbReference type="EMBL" id="JACBZT010000001">
    <property type="protein sequence ID" value="NYJ05850.1"/>
    <property type="molecule type" value="Genomic_DNA"/>
</dbReference>
<evidence type="ECO:0008006" key="4">
    <source>
        <dbReference type="Google" id="ProtNLM"/>
    </source>
</evidence>
<keyword evidence="1" id="KW-0812">Transmembrane</keyword>